<evidence type="ECO:0000256" key="1">
    <source>
        <dbReference type="SAM" id="MobiDB-lite"/>
    </source>
</evidence>
<dbReference type="InterPro" id="IPR036388">
    <property type="entry name" value="WH-like_DNA-bd_sf"/>
</dbReference>
<dbReference type="Gene3D" id="1.10.10.10">
    <property type="entry name" value="Winged helix-like DNA-binding domain superfamily/Winged helix DNA-binding domain"/>
    <property type="match status" value="1"/>
</dbReference>
<sequence>MDPSDGVHDAYTERGDPVYPTGRHLPGLDDVEQQCWDHYVEASTRICTLLQRTLHSAHGLGLSDVRLLALLADAKDGRCRMGTLAHELAEHPSRVTEQTHRLEEQGLLTRSTSDRDRRVVTATISATGRARLGTAMTTYAGIVRQFYLDPLTRGQMTATGDSSRRVSEELRRLR</sequence>
<dbReference type="EMBL" id="PDCR01000059">
    <property type="protein sequence ID" value="PEG51272.1"/>
    <property type="molecule type" value="Genomic_DNA"/>
</dbReference>
<name>A0A2A7NL59_9MYCO</name>
<feature type="compositionally biased region" description="Basic and acidic residues" evidence="1">
    <location>
        <begin position="162"/>
        <end position="174"/>
    </location>
</feature>
<dbReference type="InterPro" id="IPR000835">
    <property type="entry name" value="HTH_MarR-typ"/>
</dbReference>
<protein>
    <submittedName>
        <fullName evidence="3">MarR family transcriptional regulator</fullName>
    </submittedName>
</protein>
<dbReference type="GO" id="GO:0003700">
    <property type="term" value="F:DNA-binding transcription factor activity"/>
    <property type="evidence" value="ECO:0007669"/>
    <property type="project" value="InterPro"/>
</dbReference>
<dbReference type="Proteomes" id="UP000220340">
    <property type="component" value="Unassembled WGS sequence"/>
</dbReference>
<evidence type="ECO:0000313" key="3">
    <source>
        <dbReference type="EMBL" id="PEG51272.1"/>
    </source>
</evidence>
<dbReference type="PANTHER" id="PTHR33164:SF99">
    <property type="entry name" value="MARR FAMILY REGULATORY PROTEIN"/>
    <property type="match status" value="1"/>
</dbReference>
<comment type="caution">
    <text evidence="3">The sequence shown here is derived from an EMBL/GenBank/DDBJ whole genome shotgun (WGS) entry which is preliminary data.</text>
</comment>
<dbReference type="InterPro" id="IPR036390">
    <property type="entry name" value="WH_DNA-bd_sf"/>
</dbReference>
<feature type="region of interest" description="Disordered" evidence="1">
    <location>
        <begin position="154"/>
        <end position="174"/>
    </location>
</feature>
<dbReference type="AlphaFoldDB" id="A0A2A7NL59"/>
<gene>
    <name evidence="3" type="ORF">CRI78_27455</name>
</gene>
<accession>A0A2A7NL59</accession>
<evidence type="ECO:0000313" key="4">
    <source>
        <dbReference type="Proteomes" id="UP000220340"/>
    </source>
</evidence>
<dbReference type="SUPFAM" id="SSF46785">
    <property type="entry name" value="Winged helix' DNA-binding domain"/>
    <property type="match status" value="1"/>
</dbReference>
<dbReference type="InterPro" id="IPR039422">
    <property type="entry name" value="MarR/SlyA-like"/>
</dbReference>
<organism evidence="3 4">
    <name type="scientific">Mycolicibacterium diernhoferi</name>
    <dbReference type="NCBI Taxonomy" id="1801"/>
    <lineage>
        <taxon>Bacteria</taxon>
        <taxon>Bacillati</taxon>
        <taxon>Actinomycetota</taxon>
        <taxon>Actinomycetes</taxon>
        <taxon>Mycobacteriales</taxon>
        <taxon>Mycobacteriaceae</taxon>
        <taxon>Mycolicibacterium</taxon>
    </lineage>
</organism>
<dbReference type="SMART" id="SM00347">
    <property type="entry name" value="HTH_MARR"/>
    <property type="match status" value="1"/>
</dbReference>
<feature type="compositionally biased region" description="Basic and acidic residues" evidence="1">
    <location>
        <begin position="1"/>
        <end position="16"/>
    </location>
</feature>
<feature type="domain" description="HTH marR-type" evidence="2">
    <location>
        <begin position="53"/>
        <end position="156"/>
    </location>
</feature>
<dbReference type="PANTHER" id="PTHR33164">
    <property type="entry name" value="TRANSCRIPTIONAL REGULATOR, MARR FAMILY"/>
    <property type="match status" value="1"/>
</dbReference>
<reference evidence="3 4" key="1">
    <citation type="submission" date="2017-10" db="EMBL/GenBank/DDBJ databases">
        <title>The new phylogeny of genus Mycobacterium.</title>
        <authorList>
            <person name="Tortoli E."/>
            <person name="Trovato A."/>
            <person name="Cirillo D.M."/>
        </authorList>
    </citation>
    <scope>NUCLEOTIDE SEQUENCE [LARGE SCALE GENOMIC DNA]</scope>
    <source>
        <strain evidence="3 4">IP141170001</strain>
    </source>
</reference>
<proteinExistence type="predicted"/>
<dbReference type="Pfam" id="PF01047">
    <property type="entry name" value="MarR"/>
    <property type="match status" value="1"/>
</dbReference>
<feature type="region of interest" description="Disordered" evidence="1">
    <location>
        <begin position="1"/>
        <end position="22"/>
    </location>
</feature>
<evidence type="ECO:0000259" key="2">
    <source>
        <dbReference type="SMART" id="SM00347"/>
    </source>
</evidence>
<keyword evidence="4" id="KW-1185">Reference proteome</keyword>
<dbReference type="GO" id="GO:0006950">
    <property type="term" value="P:response to stress"/>
    <property type="evidence" value="ECO:0007669"/>
    <property type="project" value="TreeGrafter"/>
</dbReference>
<dbReference type="OrthoDB" id="4760020at2"/>